<dbReference type="EMBL" id="JARPUR010000006">
    <property type="protein sequence ID" value="KAK4874966.1"/>
    <property type="molecule type" value="Genomic_DNA"/>
</dbReference>
<name>A0AAN7S7F0_9COLE</name>
<accession>A0AAN7S7F0</accession>
<dbReference type="CDD" id="cd23992">
    <property type="entry name" value="PBP_GOBP"/>
    <property type="match status" value="1"/>
</dbReference>
<keyword evidence="1" id="KW-0732">Signal</keyword>
<protein>
    <submittedName>
        <fullName evidence="2">Uncharacterized protein</fullName>
    </submittedName>
</protein>
<dbReference type="SUPFAM" id="SSF47565">
    <property type="entry name" value="Insect pheromone/odorant-binding proteins"/>
    <property type="match status" value="1"/>
</dbReference>
<dbReference type="InterPro" id="IPR036728">
    <property type="entry name" value="PBP_GOBP_sf"/>
</dbReference>
<evidence type="ECO:0000313" key="3">
    <source>
        <dbReference type="Proteomes" id="UP001353858"/>
    </source>
</evidence>
<evidence type="ECO:0000256" key="1">
    <source>
        <dbReference type="SAM" id="SignalP"/>
    </source>
</evidence>
<sequence>MHTLIVVSAVLLCITQVFAYDIPDSVFDKDLTTCMEKFNVGKDFARKHMSEDLFLPEDDTKLNDYLECIAVAKHIFDDKKINVDATKNIGKFIILPVLGKNDASDEYVNKCVTTCDVEYDNDASRTTKLFNCIVKVVKAN</sequence>
<reference evidence="3" key="1">
    <citation type="submission" date="2023-01" db="EMBL/GenBank/DDBJ databases">
        <title>Key to firefly adult light organ development and bioluminescence: homeobox transcription factors regulate luciferase expression and transportation to peroxisome.</title>
        <authorList>
            <person name="Fu X."/>
        </authorList>
    </citation>
    <scope>NUCLEOTIDE SEQUENCE [LARGE SCALE GENOMIC DNA]</scope>
</reference>
<dbReference type="GO" id="GO:0005549">
    <property type="term" value="F:odorant binding"/>
    <property type="evidence" value="ECO:0007669"/>
    <property type="project" value="InterPro"/>
</dbReference>
<feature type="chain" id="PRO_5042825791" evidence="1">
    <location>
        <begin position="20"/>
        <end position="140"/>
    </location>
</feature>
<proteinExistence type="predicted"/>
<dbReference type="Gene3D" id="1.10.238.20">
    <property type="entry name" value="Pheromone/general odorant binding protein domain"/>
    <property type="match status" value="1"/>
</dbReference>
<comment type="caution">
    <text evidence="2">The sequence shown here is derived from an EMBL/GenBank/DDBJ whole genome shotgun (WGS) entry which is preliminary data.</text>
</comment>
<evidence type="ECO:0000313" key="2">
    <source>
        <dbReference type="EMBL" id="KAK4874966.1"/>
    </source>
</evidence>
<organism evidence="2 3">
    <name type="scientific">Aquatica leii</name>
    <dbReference type="NCBI Taxonomy" id="1421715"/>
    <lineage>
        <taxon>Eukaryota</taxon>
        <taxon>Metazoa</taxon>
        <taxon>Ecdysozoa</taxon>
        <taxon>Arthropoda</taxon>
        <taxon>Hexapoda</taxon>
        <taxon>Insecta</taxon>
        <taxon>Pterygota</taxon>
        <taxon>Neoptera</taxon>
        <taxon>Endopterygota</taxon>
        <taxon>Coleoptera</taxon>
        <taxon>Polyphaga</taxon>
        <taxon>Elateriformia</taxon>
        <taxon>Elateroidea</taxon>
        <taxon>Lampyridae</taxon>
        <taxon>Luciolinae</taxon>
        <taxon>Aquatica</taxon>
    </lineage>
</organism>
<feature type="signal peptide" evidence="1">
    <location>
        <begin position="1"/>
        <end position="19"/>
    </location>
</feature>
<dbReference type="AlphaFoldDB" id="A0AAN7S7F0"/>
<dbReference type="Proteomes" id="UP001353858">
    <property type="component" value="Unassembled WGS sequence"/>
</dbReference>
<keyword evidence="3" id="KW-1185">Reference proteome</keyword>
<gene>
    <name evidence="2" type="ORF">RN001_014326</name>
</gene>